<dbReference type="RefSeq" id="WP_121794330.1">
    <property type="nucleotide sequence ID" value="NZ_RDBF01000006.1"/>
</dbReference>
<protein>
    <submittedName>
        <fullName evidence="2">Methionine/alanine import family NSS transporter small subunit</fullName>
    </submittedName>
</protein>
<evidence type="ECO:0000256" key="1">
    <source>
        <dbReference type="SAM" id="Phobius"/>
    </source>
</evidence>
<keyword evidence="1" id="KW-1133">Transmembrane helix</keyword>
<dbReference type="EMBL" id="RDBF01000006">
    <property type="protein sequence ID" value="RLV55693.1"/>
    <property type="molecule type" value="Genomic_DNA"/>
</dbReference>
<reference evidence="2 3" key="1">
    <citation type="submission" date="2018-10" db="EMBL/GenBank/DDBJ databases">
        <title>Aeromicrobium sp. 9W16Y-2 whole genome shotgun sequence.</title>
        <authorList>
            <person name="Li F."/>
        </authorList>
    </citation>
    <scope>NUCLEOTIDE SEQUENCE [LARGE SCALE GENOMIC DNA]</scope>
    <source>
        <strain evidence="2 3">9W16Y-2</strain>
    </source>
</reference>
<sequence length="35" mass="3948">MTPTAIAVMILAMLIFWGGLAWSIARLRHHPELDD</sequence>
<keyword evidence="1" id="KW-0472">Membrane</keyword>
<dbReference type="AlphaFoldDB" id="A0A3L8PLS4"/>
<dbReference type="InterPro" id="IPR031596">
    <property type="entry name" value="MaAIMP_sms"/>
</dbReference>
<dbReference type="Proteomes" id="UP000282515">
    <property type="component" value="Unassembled WGS sequence"/>
</dbReference>
<comment type="caution">
    <text evidence="2">The sequence shown here is derived from an EMBL/GenBank/DDBJ whole genome shotgun (WGS) entry which is preliminary data.</text>
</comment>
<accession>A0A3L8PLS4</accession>
<gene>
    <name evidence="2" type="ORF">D9V41_09510</name>
</gene>
<dbReference type="NCBIfam" id="NF033493">
    <property type="entry name" value="MetS_like_NSS"/>
    <property type="match status" value="1"/>
</dbReference>
<organism evidence="2 3">
    <name type="scientific">Aeromicrobium phragmitis</name>
    <dbReference type="NCBI Taxonomy" id="2478914"/>
    <lineage>
        <taxon>Bacteria</taxon>
        <taxon>Bacillati</taxon>
        <taxon>Actinomycetota</taxon>
        <taxon>Actinomycetes</taxon>
        <taxon>Propionibacteriales</taxon>
        <taxon>Nocardioidaceae</taxon>
        <taxon>Aeromicrobium</taxon>
    </lineage>
</organism>
<keyword evidence="1" id="KW-0812">Transmembrane</keyword>
<proteinExistence type="predicted"/>
<dbReference type="OrthoDB" id="6712920at2"/>
<name>A0A3L8PLS4_9ACTN</name>
<evidence type="ECO:0000313" key="2">
    <source>
        <dbReference type="EMBL" id="RLV55693.1"/>
    </source>
</evidence>
<feature type="transmembrane region" description="Helical" evidence="1">
    <location>
        <begin position="6"/>
        <end position="25"/>
    </location>
</feature>
<dbReference type="Pfam" id="PF16951">
    <property type="entry name" value="MaAIMP_sms"/>
    <property type="match status" value="1"/>
</dbReference>
<evidence type="ECO:0000313" key="3">
    <source>
        <dbReference type="Proteomes" id="UP000282515"/>
    </source>
</evidence>
<keyword evidence="3" id="KW-1185">Reference proteome</keyword>